<sequence>MPLGSTHFGAATKSVLQMTRWLMMLLTVTVLSVTFSQAQTLPGYNSRQFRIERVGENHVRLIGAVEIEQEDWKFYADELELFTDTHELIASGNVVYTTATNRIAAERVEFNTETKTGTFYVATGTASISDRVERSLFGTQEPDAYFYGDSIEKIGPDKYRINRGGFTTCVQPTPRWELTSGSIVVNLDDYVVLKNMVLNVKGIPLFYLPIMYYPLQEDDRATGFLMPGFGSSTYRGRSLSNAFFWAISRSQDVTLMHDYFSVAGQGLGAEYRYILSPGSQGTVQTYFLNQPAVSYPGVSTTTVAKALSSTSKRSFQINGNISQSIGSAVRIRGRADFFSDVTVQQTFQTNILQATQRSRRVAGNATARVAGFNTSTTVDWAETYFGDTQSTVNGARPRISLRSGEKPIPGLPLYVSLFSEYASVLRQGLSKNYDADGIPEVKKISHSTSRFHINPTLRIPFTKWQFMTLNSSVSWHGTYWTKSFDYESKEQIESGVDRRYFEFYSRFTGPVFSKVWDTPNSSYAERFKHVIEPSVSF</sequence>
<accession>A0A381UVD1</accession>
<dbReference type="Gene3D" id="2.60.450.10">
    <property type="entry name" value="Lipopolysaccharide (LPS) transport protein A like domain"/>
    <property type="match status" value="1"/>
</dbReference>
<protein>
    <recommendedName>
        <fullName evidence="1">LPS-assembly protein LptD central domain-containing protein</fullName>
    </recommendedName>
</protein>
<dbReference type="PANTHER" id="PTHR30189:SF1">
    <property type="entry name" value="LPS-ASSEMBLY PROTEIN LPTD"/>
    <property type="match status" value="1"/>
</dbReference>
<evidence type="ECO:0000259" key="1">
    <source>
        <dbReference type="Pfam" id="PF19838"/>
    </source>
</evidence>
<dbReference type="EMBL" id="UINC01007124">
    <property type="protein sequence ID" value="SVA31548.1"/>
    <property type="molecule type" value="Genomic_DNA"/>
</dbReference>
<proteinExistence type="predicted"/>
<dbReference type="GO" id="GO:0009279">
    <property type="term" value="C:cell outer membrane"/>
    <property type="evidence" value="ECO:0007669"/>
    <property type="project" value="TreeGrafter"/>
</dbReference>
<dbReference type="InterPro" id="IPR050218">
    <property type="entry name" value="LptD"/>
</dbReference>
<feature type="domain" description="LPS-assembly protein LptD central" evidence="1">
    <location>
        <begin position="191"/>
        <end position="537"/>
    </location>
</feature>
<organism evidence="2">
    <name type="scientific">marine metagenome</name>
    <dbReference type="NCBI Taxonomy" id="408172"/>
    <lineage>
        <taxon>unclassified sequences</taxon>
        <taxon>metagenomes</taxon>
        <taxon>ecological metagenomes</taxon>
    </lineage>
</organism>
<dbReference type="GO" id="GO:1990351">
    <property type="term" value="C:transporter complex"/>
    <property type="evidence" value="ECO:0007669"/>
    <property type="project" value="TreeGrafter"/>
</dbReference>
<feature type="non-terminal residue" evidence="2">
    <location>
        <position position="537"/>
    </location>
</feature>
<dbReference type="Pfam" id="PF19838">
    <property type="entry name" value="LptD_2"/>
    <property type="match status" value="1"/>
</dbReference>
<name>A0A381UVD1_9ZZZZ</name>
<dbReference type="AlphaFoldDB" id="A0A381UVD1"/>
<dbReference type="InterPro" id="IPR045659">
    <property type="entry name" value="LptD_2"/>
</dbReference>
<evidence type="ECO:0000313" key="2">
    <source>
        <dbReference type="EMBL" id="SVA31548.1"/>
    </source>
</evidence>
<reference evidence="2" key="1">
    <citation type="submission" date="2018-05" db="EMBL/GenBank/DDBJ databases">
        <authorList>
            <person name="Lanie J.A."/>
            <person name="Ng W.-L."/>
            <person name="Kazmierczak K.M."/>
            <person name="Andrzejewski T.M."/>
            <person name="Davidsen T.M."/>
            <person name="Wayne K.J."/>
            <person name="Tettelin H."/>
            <person name="Glass J.I."/>
            <person name="Rusch D."/>
            <person name="Podicherti R."/>
            <person name="Tsui H.-C.T."/>
            <person name="Winkler M.E."/>
        </authorList>
    </citation>
    <scope>NUCLEOTIDE SEQUENCE</scope>
</reference>
<gene>
    <name evidence="2" type="ORF">METZ01_LOCUS84402</name>
</gene>
<dbReference type="PANTHER" id="PTHR30189">
    <property type="entry name" value="LPS-ASSEMBLY PROTEIN"/>
    <property type="match status" value="1"/>
</dbReference>